<evidence type="ECO:0000313" key="2">
    <source>
        <dbReference type="Proteomes" id="UP000199101"/>
    </source>
</evidence>
<sequence length="153" mass="16609">MMTEEKTGSPVCASYTHAQALEILAAGRPGNVKAAAEKVLDTLGEVDVVVNRTGLAMLPLIDTVRSTAFHLGEVLVSEAHIRVPDRAVEGYGAIVGRDLEHAMGMAVIDAAIAAGHQAELIRELLDAERRHQEEEDRQLLQKVEATRVQMETF</sequence>
<dbReference type="Proteomes" id="UP000199101">
    <property type="component" value="Unassembled WGS sequence"/>
</dbReference>
<dbReference type="AlphaFoldDB" id="A0A1C3UEL9"/>
<reference evidence="2" key="1">
    <citation type="submission" date="2016-08" db="EMBL/GenBank/DDBJ databases">
        <authorList>
            <person name="Varghese N."/>
            <person name="Submissions Spin"/>
        </authorList>
    </citation>
    <scope>NUCLEOTIDE SEQUENCE [LARGE SCALE GENOMIC DNA]</scope>
    <source>
        <strain evidence="2">HAMBI 2975</strain>
    </source>
</reference>
<protein>
    <submittedName>
        <fullName evidence="1">Alpha-D-ribose 1-methylphosphonate 5-triphosphate synthase subunit PhnG</fullName>
    </submittedName>
</protein>
<dbReference type="STRING" id="410764.GA0061103_2045"/>
<accession>A0A1C3UEL9</accession>
<name>A0A1C3UEL9_9HYPH</name>
<dbReference type="GO" id="GO:0015716">
    <property type="term" value="P:organic phosphonate transport"/>
    <property type="evidence" value="ECO:0007669"/>
    <property type="project" value="InterPro"/>
</dbReference>
<gene>
    <name evidence="1" type="ORF">GA0061103_2045</name>
</gene>
<dbReference type="InterPro" id="IPR009609">
    <property type="entry name" value="Phosphonate_metab_PhnG"/>
</dbReference>
<proteinExistence type="predicted"/>
<organism evidence="1 2">
    <name type="scientific">Rhizobium multihospitium</name>
    <dbReference type="NCBI Taxonomy" id="410764"/>
    <lineage>
        <taxon>Bacteria</taxon>
        <taxon>Pseudomonadati</taxon>
        <taxon>Pseudomonadota</taxon>
        <taxon>Alphaproteobacteria</taxon>
        <taxon>Hyphomicrobiales</taxon>
        <taxon>Rhizobiaceae</taxon>
        <taxon>Rhizobium/Agrobacterium group</taxon>
        <taxon>Rhizobium</taxon>
    </lineage>
</organism>
<dbReference type="GO" id="GO:0019634">
    <property type="term" value="P:organic phosphonate metabolic process"/>
    <property type="evidence" value="ECO:0007669"/>
    <property type="project" value="InterPro"/>
</dbReference>
<dbReference type="EMBL" id="FMAG01000001">
    <property type="protein sequence ID" value="SCB13922.1"/>
    <property type="molecule type" value="Genomic_DNA"/>
</dbReference>
<keyword evidence="2" id="KW-1185">Reference proteome</keyword>
<dbReference type="Pfam" id="PF06754">
    <property type="entry name" value="PhnG"/>
    <property type="match status" value="1"/>
</dbReference>
<dbReference type="RefSeq" id="WP_245304658.1">
    <property type="nucleotide sequence ID" value="NZ_FMAG01000001.1"/>
</dbReference>
<evidence type="ECO:0000313" key="1">
    <source>
        <dbReference type="EMBL" id="SCB13922.1"/>
    </source>
</evidence>